<protein>
    <recommendedName>
        <fullName evidence="4">RNA pseudouridylate synthase</fullName>
    </recommendedName>
    <alternativeName>
        <fullName evidence="5">RNA-uridine isomerase</fullName>
    </alternativeName>
</protein>
<sequence>MNVIYEDNHLLIIEKPVNVPIQADNSQDQDLLSMAKQYIKKKYNKPGKVYLGLVHRLDRPVGGIVVFARTSKAASRLSDQLRRQAIERGYLAIVRSQHLIKKGTLTHYLYKDRIQNQVYIVDSDHAQAKKAVLNYEVLETILHEEHGPLSLVKINLETGRSHQIRVQFANIDASLWGDQKYGSNQNKYGQQIALWAFELGMTHPTKKDWMTFHLSPPETPIWSIFKNTIESLKK</sequence>
<dbReference type="CDD" id="cd02869">
    <property type="entry name" value="PseudoU_synth_RluA_like"/>
    <property type="match status" value="1"/>
</dbReference>
<dbReference type="PANTHER" id="PTHR21600:SF83">
    <property type="entry name" value="PSEUDOURIDYLATE SYNTHASE RPUSD4, MITOCHONDRIAL"/>
    <property type="match status" value="1"/>
</dbReference>
<dbReference type="SUPFAM" id="SSF55120">
    <property type="entry name" value="Pseudouridine synthase"/>
    <property type="match status" value="1"/>
</dbReference>
<evidence type="ECO:0000256" key="5">
    <source>
        <dbReference type="ARBA" id="ARBA00033164"/>
    </source>
</evidence>
<accession>A0ABS0LMY0</accession>
<keyword evidence="3" id="KW-0413">Isomerase</keyword>
<evidence type="ECO:0000313" key="8">
    <source>
        <dbReference type="Proteomes" id="UP000721415"/>
    </source>
</evidence>
<evidence type="ECO:0000313" key="7">
    <source>
        <dbReference type="EMBL" id="MBG9985404.1"/>
    </source>
</evidence>
<proteinExistence type="inferred from homology"/>
<dbReference type="PANTHER" id="PTHR21600">
    <property type="entry name" value="MITOCHONDRIAL RNA PSEUDOURIDINE SYNTHASE"/>
    <property type="match status" value="1"/>
</dbReference>
<dbReference type="Proteomes" id="UP000721415">
    <property type="component" value="Unassembled WGS sequence"/>
</dbReference>
<dbReference type="EMBL" id="JACBXQ010000001">
    <property type="protein sequence ID" value="MBG9985404.1"/>
    <property type="molecule type" value="Genomic_DNA"/>
</dbReference>
<dbReference type="InterPro" id="IPR050188">
    <property type="entry name" value="RluA_PseudoU_synthase"/>
</dbReference>
<evidence type="ECO:0000256" key="1">
    <source>
        <dbReference type="ARBA" id="ARBA00000073"/>
    </source>
</evidence>
<organism evidence="7 8">
    <name type="scientific">Facklamia lactis</name>
    <dbReference type="NCBI Taxonomy" id="2749967"/>
    <lineage>
        <taxon>Bacteria</taxon>
        <taxon>Bacillati</taxon>
        <taxon>Bacillota</taxon>
        <taxon>Bacilli</taxon>
        <taxon>Lactobacillales</taxon>
        <taxon>Aerococcaceae</taxon>
        <taxon>Facklamia</taxon>
    </lineage>
</organism>
<dbReference type="Gene3D" id="3.30.2350.10">
    <property type="entry name" value="Pseudouridine synthase"/>
    <property type="match status" value="1"/>
</dbReference>
<comment type="catalytic activity">
    <reaction evidence="1">
        <text>a uridine in RNA = a pseudouridine in RNA</text>
        <dbReference type="Rhea" id="RHEA:48348"/>
        <dbReference type="Rhea" id="RHEA-COMP:12068"/>
        <dbReference type="Rhea" id="RHEA-COMP:12069"/>
        <dbReference type="ChEBI" id="CHEBI:65314"/>
        <dbReference type="ChEBI" id="CHEBI:65315"/>
    </reaction>
</comment>
<gene>
    <name evidence="7" type="ORF">HZY91_00680</name>
</gene>
<comment type="similarity">
    <text evidence="2">Belongs to the pseudouridine synthase RluA family.</text>
</comment>
<dbReference type="InterPro" id="IPR006145">
    <property type="entry name" value="PsdUridine_synth_RsuA/RluA"/>
</dbReference>
<evidence type="ECO:0000256" key="4">
    <source>
        <dbReference type="ARBA" id="ARBA00031870"/>
    </source>
</evidence>
<feature type="domain" description="Pseudouridine synthase RsuA/RluA-like" evidence="6">
    <location>
        <begin position="9"/>
        <end position="169"/>
    </location>
</feature>
<dbReference type="RefSeq" id="WP_197113585.1">
    <property type="nucleotide sequence ID" value="NZ_JACBXQ010000001.1"/>
</dbReference>
<evidence type="ECO:0000259" key="6">
    <source>
        <dbReference type="Pfam" id="PF00849"/>
    </source>
</evidence>
<name>A0ABS0LMY0_9LACT</name>
<keyword evidence="8" id="KW-1185">Reference proteome</keyword>
<dbReference type="Pfam" id="PF00849">
    <property type="entry name" value="PseudoU_synth_2"/>
    <property type="match status" value="1"/>
</dbReference>
<evidence type="ECO:0000256" key="3">
    <source>
        <dbReference type="ARBA" id="ARBA00023235"/>
    </source>
</evidence>
<comment type="caution">
    <text evidence="7">The sequence shown here is derived from an EMBL/GenBank/DDBJ whole genome shotgun (WGS) entry which is preliminary data.</text>
</comment>
<evidence type="ECO:0000256" key="2">
    <source>
        <dbReference type="ARBA" id="ARBA00010876"/>
    </source>
</evidence>
<dbReference type="InterPro" id="IPR020103">
    <property type="entry name" value="PsdUridine_synth_cat_dom_sf"/>
</dbReference>
<reference evidence="7 8" key="1">
    <citation type="submission" date="2020-07" db="EMBL/GenBank/DDBJ databases">
        <title>Facklamia lactis sp. nov., isolated from raw milk.</title>
        <authorList>
            <person name="Doll E.V."/>
            <person name="Huptas C."/>
            <person name="Staib L."/>
            <person name="Wenning M."/>
            <person name="Scherer S."/>
        </authorList>
    </citation>
    <scope>NUCLEOTIDE SEQUENCE [LARGE SCALE GENOMIC DNA]</scope>
    <source>
        <strain evidence="7 8">DSM 111018</strain>
    </source>
</reference>